<keyword evidence="3" id="KW-1185">Reference proteome</keyword>
<feature type="region of interest" description="Disordered" evidence="1">
    <location>
        <begin position="104"/>
        <end position="159"/>
    </location>
</feature>
<organism evidence="2 3">
    <name type="scientific">Ancylostoma caninum</name>
    <name type="common">Dog hookworm</name>
    <dbReference type="NCBI Taxonomy" id="29170"/>
    <lineage>
        <taxon>Eukaryota</taxon>
        <taxon>Metazoa</taxon>
        <taxon>Ecdysozoa</taxon>
        <taxon>Nematoda</taxon>
        <taxon>Chromadorea</taxon>
        <taxon>Rhabditida</taxon>
        <taxon>Rhabditina</taxon>
        <taxon>Rhabditomorpha</taxon>
        <taxon>Strongyloidea</taxon>
        <taxon>Ancylostomatidae</taxon>
        <taxon>Ancylostomatinae</taxon>
        <taxon>Ancylostoma</taxon>
    </lineage>
</organism>
<comment type="caution">
    <text evidence="2">The sequence shown here is derived from an EMBL/GenBank/DDBJ whole genome shotgun (WGS) entry which is preliminary data.</text>
</comment>
<sequence>MDDVLNKDRAAFVRQLEASNPESRLEAQYAPTIDFTKHVKNLSVRYVSTILPSENNLDDWIVLPLFQHGQDIPIDNDGRTAILVAHAPSLERLLEMWRERLDGERHDRREKRRHRKAERREGRHRKRAEKRKRKEIEESDIQMKHCKHEDEKEPHVSGIGEESTIVPAADLSVKNCALTVVNVRDDESGCNSCENSTNYSMNAVKHALRKDTKNNSTSTGDCMSKIDAGSQFTNKHRVNLPRNQTKHCKREDEKEPHVSEIGEESTVVPTVDLSVKNYASTVVNVKDDESDCNICENSTNCSMNAVKHALRRDTKNNSAYTGDCMRQIDAGSQFTNKHRVNLPRNQVNSKQQFHLLNEVAGNASGSKSFQNCGRILKQRDPTIIRDMSTLEDCEGIMAMENQIASVQAAELAQDVKAAGEAVREIHLESDHAASNLERELNGERLP</sequence>
<evidence type="ECO:0000313" key="2">
    <source>
        <dbReference type="EMBL" id="RCN43860.1"/>
    </source>
</evidence>
<reference evidence="2 3" key="1">
    <citation type="submission" date="2014-10" db="EMBL/GenBank/DDBJ databases">
        <title>Draft genome of the hookworm Ancylostoma caninum.</title>
        <authorList>
            <person name="Mitreva M."/>
        </authorList>
    </citation>
    <scope>NUCLEOTIDE SEQUENCE [LARGE SCALE GENOMIC DNA]</scope>
    <source>
        <strain evidence="2 3">Baltimore</strain>
    </source>
</reference>
<gene>
    <name evidence="2" type="ORF">ANCCAN_10132</name>
</gene>
<feature type="compositionally biased region" description="Basic residues" evidence="1">
    <location>
        <begin position="108"/>
        <end position="133"/>
    </location>
</feature>
<dbReference type="OrthoDB" id="5785960at2759"/>
<feature type="region of interest" description="Disordered" evidence="1">
    <location>
        <begin position="243"/>
        <end position="264"/>
    </location>
</feature>
<dbReference type="Proteomes" id="UP000252519">
    <property type="component" value="Unassembled WGS sequence"/>
</dbReference>
<dbReference type="AlphaFoldDB" id="A0A368GLE4"/>
<protein>
    <submittedName>
        <fullName evidence="2">Uncharacterized protein</fullName>
    </submittedName>
</protein>
<proteinExistence type="predicted"/>
<dbReference type="EMBL" id="JOJR01000144">
    <property type="protein sequence ID" value="RCN43860.1"/>
    <property type="molecule type" value="Genomic_DNA"/>
</dbReference>
<evidence type="ECO:0000313" key="3">
    <source>
        <dbReference type="Proteomes" id="UP000252519"/>
    </source>
</evidence>
<evidence type="ECO:0000256" key="1">
    <source>
        <dbReference type="SAM" id="MobiDB-lite"/>
    </source>
</evidence>
<feature type="compositionally biased region" description="Basic and acidic residues" evidence="1">
    <location>
        <begin position="141"/>
        <end position="155"/>
    </location>
</feature>
<feature type="compositionally biased region" description="Basic and acidic residues" evidence="1">
    <location>
        <begin position="249"/>
        <end position="260"/>
    </location>
</feature>
<accession>A0A368GLE4</accession>
<name>A0A368GLE4_ANCCA</name>